<dbReference type="EnsemblMetazoa" id="XM_011678845">
    <property type="protein sequence ID" value="XP_011677147"/>
    <property type="gene ID" value="LOC105444510"/>
</dbReference>
<dbReference type="InterPro" id="IPR000001">
    <property type="entry name" value="Kringle"/>
</dbReference>
<dbReference type="FunFam" id="2.40.20.10:FF:000026">
    <property type="entry name" value="Uncharacterized protein"/>
    <property type="match status" value="2"/>
</dbReference>
<feature type="chain" id="PRO_5029817655" description="Kringle domain-containing protein" evidence="4">
    <location>
        <begin position="20"/>
        <end position="194"/>
    </location>
</feature>
<dbReference type="InterPro" id="IPR018056">
    <property type="entry name" value="Kringle_CS"/>
</dbReference>
<dbReference type="OrthoDB" id="5917794at2759"/>
<keyword evidence="7" id="KW-1185">Reference proteome</keyword>
<reference evidence="7" key="1">
    <citation type="submission" date="2015-02" db="EMBL/GenBank/DDBJ databases">
        <title>Genome sequencing for Strongylocentrotus purpuratus.</title>
        <authorList>
            <person name="Murali S."/>
            <person name="Liu Y."/>
            <person name="Vee V."/>
            <person name="English A."/>
            <person name="Wang M."/>
            <person name="Skinner E."/>
            <person name="Han Y."/>
            <person name="Muzny D.M."/>
            <person name="Worley K.C."/>
            <person name="Gibbs R.A."/>
        </authorList>
    </citation>
    <scope>NUCLEOTIDE SEQUENCE</scope>
</reference>
<dbReference type="RefSeq" id="XP_011677147.1">
    <property type="nucleotide sequence ID" value="XM_011678845.2"/>
</dbReference>
<comment type="caution">
    <text evidence="3">Lacks conserved residue(s) required for the propagation of feature annotation.</text>
</comment>
<keyword evidence="2 3" id="KW-1015">Disulfide bond</keyword>
<dbReference type="GeneID" id="105444510"/>
<dbReference type="OMA" id="VEREYCN"/>
<dbReference type="PRINTS" id="PR00018">
    <property type="entry name" value="KRINGLE"/>
</dbReference>
<accession>A0A7M7HL01</accession>
<keyword evidence="4" id="KW-0732">Signal</keyword>
<sequence>MAKLFLYMALAAILVLVSSIPDCTDDPNGTIYRGELAQTFSGKTCQSWNSQTPQGHSRTPANYPNAGLGDHNYCRNPDGAFTAWCYTTDPDTRWEYCTIGDFSPECTNPECYHQSPGADYRGEVSTTRNGRECQNWTSQSPHGHSRTPDNYPTSGLGDHNLCRNPDGEEFAWCYTTDPSVRWEFCNIGLPEEGC</sequence>
<dbReference type="Pfam" id="PF00051">
    <property type="entry name" value="Kringle"/>
    <property type="match status" value="2"/>
</dbReference>
<dbReference type="InParanoid" id="A0A7M7HL01"/>
<protein>
    <recommendedName>
        <fullName evidence="5">Kringle domain-containing protein</fullName>
    </recommendedName>
</protein>
<name>A0A7M7HL01_STRPU</name>
<dbReference type="PANTHER" id="PTHR24261">
    <property type="entry name" value="PLASMINOGEN-RELATED"/>
    <property type="match status" value="1"/>
</dbReference>
<evidence type="ECO:0000256" key="4">
    <source>
        <dbReference type="SAM" id="SignalP"/>
    </source>
</evidence>
<evidence type="ECO:0000313" key="6">
    <source>
        <dbReference type="EnsemblMetazoa" id="XP_011677147"/>
    </source>
</evidence>
<feature type="disulfide bond" evidence="3">
    <location>
        <begin position="74"/>
        <end position="97"/>
    </location>
</feature>
<dbReference type="CDD" id="cd00108">
    <property type="entry name" value="KR"/>
    <property type="match status" value="2"/>
</dbReference>
<proteinExistence type="predicted"/>
<dbReference type="KEGG" id="spu:105444510"/>
<feature type="signal peptide" evidence="4">
    <location>
        <begin position="1"/>
        <end position="19"/>
    </location>
</feature>
<dbReference type="PROSITE" id="PS50070">
    <property type="entry name" value="KRINGLE_2"/>
    <property type="match status" value="2"/>
</dbReference>
<dbReference type="Gene3D" id="2.40.20.10">
    <property type="entry name" value="Plasminogen Kringle 4"/>
    <property type="match status" value="2"/>
</dbReference>
<dbReference type="GO" id="GO:0005102">
    <property type="term" value="F:signaling receptor binding"/>
    <property type="evidence" value="ECO:0000318"/>
    <property type="project" value="GO_Central"/>
</dbReference>
<dbReference type="PANTHER" id="PTHR24261:SF7">
    <property type="entry name" value="KRINGLE DOMAIN-CONTAINING PROTEIN"/>
    <property type="match status" value="1"/>
</dbReference>
<dbReference type="Proteomes" id="UP000007110">
    <property type="component" value="Unassembled WGS sequence"/>
</dbReference>
<evidence type="ECO:0000256" key="1">
    <source>
        <dbReference type="ARBA" id="ARBA00022572"/>
    </source>
</evidence>
<feature type="domain" description="Kringle" evidence="5">
    <location>
        <begin position="28"/>
        <end position="106"/>
    </location>
</feature>
<dbReference type="PROSITE" id="PS00021">
    <property type="entry name" value="KRINGLE_1"/>
    <property type="match status" value="1"/>
</dbReference>
<dbReference type="SUPFAM" id="SSF57440">
    <property type="entry name" value="Kringle-like"/>
    <property type="match status" value="2"/>
</dbReference>
<dbReference type="InterPro" id="IPR038178">
    <property type="entry name" value="Kringle_sf"/>
</dbReference>
<evidence type="ECO:0000259" key="5">
    <source>
        <dbReference type="PROSITE" id="PS50070"/>
    </source>
</evidence>
<evidence type="ECO:0000313" key="7">
    <source>
        <dbReference type="Proteomes" id="UP000007110"/>
    </source>
</evidence>
<evidence type="ECO:0000256" key="2">
    <source>
        <dbReference type="ARBA" id="ARBA00023157"/>
    </source>
</evidence>
<dbReference type="GO" id="GO:0004175">
    <property type="term" value="F:endopeptidase activity"/>
    <property type="evidence" value="ECO:0000318"/>
    <property type="project" value="GO_Central"/>
</dbReference>
<feature type="domain" description="Kringle" evidence="5">
    <location>
        <begin position="110"/>
        <end position="194"/>
    </location>
</feature>
<dbReference type="SMART" id="SM00130">
    <property type="entry name" value="KR"/>
    <property type="match status" value="2"/>
</dbReference>
<dbReference type="InterPro" id="IPR050759">
    <property type="entry name" value="Serine_protease_kringle"/>
</dbReference>
<keyword evidence="1 3" id="KW-0420">Kringle</keyword>
<dbReference type="InterPro" id="IPR013806">
    <property type="entry name" value="Kringle-like"/>
</dbReference>
<evidence type="ECO:0000256" key="3">
    <source>
        <dbReference type="PROSITE-ProRule" id="PRU00121"/>
    </source>
</evidence>
<dbReference type="GO" id="GO:0005615">
    <property type="term" value="C:extracellular space"/>
    <property type="evidence" value="ECO:0000318"/>
    <property type="project" value="GO_Central"/>
</dbReference>
<organism evidence="6 7">
    <name type="scientific">Strongylocentrotus purpuratus</name>
    <name type="common">Purple sea urchin</name>
    <dbReference type="NCBI Taxonomy" id="7668"/>
    <lineage>
        <taxon>Eukaryota</taxon>
        <taxon>Metazoa</taxon>
        <taxon>Echinodermata</taxon>
        <taxon>Eleutherozoa</taxon>
        <taxon>Echinozoa</taxon>
        <taxon>Echinoidea</taxon>
        <taxon>Euechinoidea</taxon>
        <taxon>Echinacea</taxon>
        <taxon>Camarodonta</taxon>
        <taxon>Echinidea</taxon>
        <taxon>Strongylocentrotidae</taxon>
        <taxon>Strongylocentrotus</taxon>
    </lineage>
</organism>
<feature type="disulfide bond" evidence="3">
    <location>
        <begin position="162"/>
        <end position="185"/>
    </location>
</feature>
<reference evidence="6" key="2">
    <citation type="submission" date="2021-01" db="UniProtKB">
        <authorList>
            <consortium name="EnsemblMetazoa"/>
        </authorList>
    </citation>
    <scope>IDENTIFICATION</scope>
</reference>
<dbReference type="AlphaFoldDB" id="A0A7M7HL01"/>